<reference evidence="1" key="1">
    <citation type="submission" date="2024-04" db="EMBL/GenBank/DDBJ databases">
        <title>Phylogenomic analyses of a clade within the roseobacter group suggest taxonomic reassignments of species of the genera Aestuariivita, Citreicella, Loktanella, Nautella, Pelagibaca, Ruegeria, Thalassobius, Thiobacimonas and Tropicibacter, and the proposal o.</title>
        <authorList>
            <person name="Jeon C.O."/>
        </authorList>
    </citation>
    <scope>NUCLEOTIDE SEQUENCE</scope>
    <source>
        <strain evidence="1">SS1-5</strain>
    </source>
</reference>
<gene>
    <name evidence="1" type="ORF">AABB31_07805</name>
</gene>
<sequence>MTDALLFAANPAAEKAYQAIGFAHIGHYAIAMYEEPQVRRD</sequence>
<proteinExistence type="predicted"/>
<keyword evidence="2" id="KW-1185">Reference proteome</keyword>
<dbReference type="Proteomes" id="UP001470809">
    <property type="component" value="Chromosome"/>
</dbReference>
<evidence type="ECO:0008006" key="3">
    <source>
        <dbReference type="Google" id="ProtNLM"/>
    </source>
</evidence>
<accession>A0AAN0MFD1</accession>
<organism evidence="1 2">
    <name type="scientific">Yoonia rhodophyticola</name>
    <dbReference type="NCBI Taxonomy" id="3137370"/>
    <lineage>
        <taxon>Bacteria</taxon>
        <taxon>Pseudomonadati</taxon>
        <taxon>Pseudomonadota</taxon>
        <taxon>Alphaproteobacteria</taxon>
        <taxon>Rhodobacterales</taxon>
        <taxon>Paracoccaceae</taxon>
        <taxon>Yoonia</taxon>
    </lineage>
</organism>
<dbReference type="EMBL" id="CP151767">
    <property type="protein sequence ID" value="WZU68768.1"/>
    <property type="molecule type" value="Genomic_DNA"/>
</dbReference>
<evidence type="ECO:0000313" key="1">
    <source>
        <dbReference type="EMBL" id="WZU68768.1"/>
    </source>
</evidence>
<dbReference type="AlphaFoldDB" id="A0AAN0MFD1"/>
<protein>
    <recommendedName>
        <fullName evidence="3">Acetyltransferase</fullName>
    </recommendedName>
</protein>
<evidence type="ECO:0000313" key="2">
    <source>
        <dbReference type="Proteomes" id="UP001470809"/>
    </source>
</evidence>
<name>A0AAN0MFD1_9RHOB</name>